<dbReference type="GO" id="GO:0006694">
    <property type="term" value="P:steroid biosynthetic process"/>
    <property type="evidence" value="ECO:0007669"/>
    <property type="project" value="UniProtKB-KW"/>
</dbReference>
<organism evidence="17 18">
    <name type="scientific">Diutina rugosa</name>
    <name type="common">Yeast</name>
    <name type="synonym">Candida rugosa</name>
    <dbReference type="NCBI Taxonomy" id="5481"/>
    <lineage>
        <taxon>Eukaryota</taxon>
        <taxon>Fungi</taxon>
        <taxon>Dikarya</taxon>
        <taxon>Ascomycota</taxon>
        <taxon>Saccharomycotina</taxon>
        <taxon>Pichiomycetes</taxon>
        <taxon>Debaryomycetaceae</taxon>
        <taxon>Diutina</taxon>
    </lineage>
</organism>
<dbReference type="Proteomes" id="UP000449547">
    <property type="component" value="Unassembled WGS sequence"/>
</dbReference>
<protein>
    <recommendedName>
        <fullName evidence="13">Isopentenyl-diphosphate Delta-isomerase</fullName>
        <ecNumber evidence="4">5.3.3.2</ecNumber>
    </recommendedName>
    <alternativeName>
        <fullName evidence="15">Isopentenyl pyrophosphate isomerase</fullName>
    </alternativeName>
    <alternativeName>
        <fullName evidence="14">Isopentenyl-diphosphate delta-isomerase</fullName>
    </alternativeName>
</protein>
<dbReference type="GeneID" id="54783901"/>
<dbReference type="GO" id="GO:0005737">
    <property type="term" value="C:cytoplasm"/>
    <property type="evidence" value="ECO:0007669"/>
    <property type="project" value="TreeGrafter"/>
</dbReference>
<dbReference type="PIRSF" id="PIRSF018427">
    <property type="entry name" value="Isopntndiph_ism"/>
    <property type="match status" value="1"/>
</dbReference>
<keyword evidence="5" id="KW-0444">Lipid biosynthesis</keyword>
<comment type="caution">
    <text evidence="17">The sequence shown here is derived from an EMBL/GenBank/DDBJ whole genome shotgun (WGS) entry which is preliminary data.</text>
</comment>
<keyword evidence="11" id="KW-0413">Isomerase</keyword>
<dbReference type="Gene3D" id="3.90.79.10">
    <property type="entry name" value="Nucleoside Triphosphate Pyrophosphohydrolase"/>
    <property type="match status" value="1"/>
</dbReference>
<comment type="cofactor">
    <cofactor evidence="1">
        <name>Mg(2+)</name>
        <dbReference type="ChEBI" id="CHEBI:18420"/>
    </cofactor>
</comment>
<evidence type="ECO:0000256" key="4">
    <source>
        <dbReference type="ARBA" id="ARBA00012057"/>
    </source>
</evidence>
<feature type="domain" description="Nudix hydrolase" evidence="16">
    <location>
        <begin position="92"/>
        <end position="255"/>
    </location>
</feature>
<dbReference type="GO" id="GO:0009240">
    <property type="term" value="P:isopentenyl diphosphate biosynthetic process"/>
    <property type="evidence" value="ECO:0007669"/>
    <property type="project" value="TreeGrafter"/>
</dbReference>
<evidence type="ECO:0000256" key="8">
    <source>
        <dbReference type="ARBA" id="ARBA00022955"/>
    </source>
</evidence>
<dbReference type="AlphaFoldDB" id="A0A642UDQ5"/>
<keyword evidence="9" id="KW-0443">Lipid metabolism</keyword>
<dbReference type="EC" id="5.3.3.2" evidence="4"/>
<dbReference type="GO" id="GO:0004452">
    <property type="term" value="F:isopentenyl-diphosphate delta-isomerase activity"/>
    <property type="evidence" value="ECO:0007669"/>
    <property type="project" value="UniProtKB-EC"/>
</dbReference>
<keyword evidence="18" id="KW-1185">Reference proteome</keyword>
<dbReference type="NCBIfam" id="TIGR02150">
    <property type="entry name" value="IPP_isom_1"/>
    <property type="match status" value="1"/>
</dbReference>
<proteinExistence type="inferred from homology"/>
<dbReference type="Pfam" id="PF00293">
    <property type="entry name" value="NUDIX"/>
    <property type="match status" value="1"/>
</dbReference>
<dbReference type="GO" id="GO:0046872">
    <property type="term" value="F:metal ion binding"/>
    <property type="evidence" value="ECO:0007669"/>
    <property type="project" value="UniProtKB-KW"/>
</dbReference>
<evidence type="ECO:0000256" key="1">
    <source>
        <dbReference type="ARBA" id="ARBA00001946"/>
    </source>
</evidence>
<dbReference type="CDD" id="cd02885">
    <property type="entry name" value="NUDIX_IPP_Isomerase"/>
    <property type="match status" value="1"/>
</dbReference>
<sequence>MTQSYEQTVKALSPQDILAKWSDVTPLSKVSGIPRSAGSTSSKEDTQLFAGHDEEQIKLMEELCIVLDYNDQPVGSGTKKLCHIMDNINDGLLHRAFSVFLFNEDGKLLLQQRADEKITFANMWTNTCCSHPLCVPQELGVSTGADDVNALENAVQGAKNAAQRKLEHELGIPPQEIPVDIFEFLTRIHYMSPSGDATSKWGEHEIDYILIGKVPNSLTIDANYNEVRDFKWVSQAELEQMFQDSNLVFTPWFKLICQKFLFQWWNKLDNLAQFKDDQIHRMLQ</sequence>
<dbReference type="RefSeq" id="XP_034009874.1">
    <property type="nucleotide sequence ID" value="XM_034158212.1"/>
</dbReference>
<evidence type="ECO:0000256" key="15">
    <source>
        <dbReference type="ARBA" id="ARBA00083206"/>
    </source>
</evidence>
<comment type="similarity">
    <text evidence="3">Belongs to the IPP isomerase type 1 family.</text>
</comment>
<dbReference type="SUPFAM" id="SSF55811">
    <property type="entry name" value="Nudix"/>
    <property type="match status" value="1"/>
</dbReference>
<evidence type="ECO:0000256" key="3">
    <source>
        <dbReference type="ARBA" id="ARBA00007579"/>
    </source>
</evidence>
<keyword evidence="8" id="KW-0752">Steroid biosynthesis</keyword>
<dbReference type="PANTHER" id="PTHR10885:SF0">
    <property type="entry name" value="ISOPENTENYL-DIPHOSPHATE DELTA-ISOMERASE"/>
    <property type="match status" value="1"/>
</dbReference>
<dbReference type="InterPro" id="IPR015797">
    <property type="entry name" value="NUDIX_hydrolase-like_dom_sf"/>
</dbReference>
<evidence type="ECO:0000256" key="12">
    <source>
        <dbReference type="ARBA" id="ARBA00029294"/>
    </source>
</evidence>
<dbReference type="UniPathway" id="UPA00059">
    <property type="reaction ID" value="UER00104"/>
</dbReference>
<keyword evidence="6" id="KW-0479">Metal-binding</keyword>
<evidence type="ECO:0000313" key="17">
    <source>
        <dbReference type="EMBL" id="KAA8897273.1"/>
    </source>
</evidence>
<reference evidence="17 18" key="1">
    <citation type="submission" date="2019-07" db="EMBL/GenBank/DDBJ databases">
        <title>Genome assembly of two rare yeast pathogens: Diutina rugosa and Trichomonascus ciferrii.</title>
        <authorList>
            <person name="Mixao V."/>
            <person name="Saus E."/>
            <person name="Hansen A."/>
            <person name="Lass-Flor C."/>
            <person name="Gabaldon T."/>
        </authorList>
    </citation>
    <scope>NUCLEOTIDE SEQUENCE [LARGE SCALE GENOMIC DNA]</scope>
    <source>
        <strain evidence="17 18">CBS 613</strain>
    </source>
</reference>
<evidence type="ECO:0000259" key="16">
    <source>
        <dbReference type="PROSITE" id="PS51462"/>
    </source>
</evidence>
<evidence type="ECO:0000256" key="14">
    <source>
        <dbReference type="ARBA" id="ARBA00072489"/>
    </source>
</evidence>
<name>A0A642UDQ5_DIURU</name>
<dbReference type="PANTHER" id="PTHR10885">
    <property type="entry name" value="ISOPENTENYL-DIPHOSPHATE DELTA-ISOMERASE"/>
    <property type="match status" value="1"/>
</dbReference>
<dbReference type="InterPro" id="IPR000086">
    <property type="entry name" value="NUDIX_hydrolase_dom"/>
</dbReference>
<dbReference type="OMA" id="KAPFDNG"/>
<dbReference type="VEuPathDB" id="FungiDB:DIURU_005250"/>
<evidence type="ECO:0000256" key="7">
    <source>
        <dbReference type="ARBA" id="ARBA00022842"/>
    </source>
</evidence>
<accession>A0A642UDQ5</accession>
<dbReference type="FunFam" id="3.90.79.10:FF:000012">
    <property type="entry name" value="Isopentenyl-diphosphate Delta-isomerase 1"/>
    <property type="match status" value="1"/>
</dbReference>
<keyword evidence="10" id="KW-0414">Isoprene biosynthesis</keyword>
<gene>
    <name evidence="17" type="ORF">DIURU_005250</name>
</gene>
<dbReference type="OrthoDB" id="510307at2759"/>
<evidence type="ECO:0000256" key="13">
    <source>
        <dbReference type="ARBA" id="ARBA00071307"/>
    </source>
</evidence>
<comment type="catalytic activity">
    <reaction evidence="12">
        <text>isopentenyl diphosphate = dimethylallyl diphosphate</text>
        <dbReference type="Rhea" id="RHEA:23284"/>
        <dbReference type="ChEBI" id="CHEBI:57623"/>
        <dbReference type="ChEBI" id="CHEBI:128769"/>
        <dbReference type="EC" id="5.3.3.2"/>
    </reaction>
    <physiologicalReaction direction="left-to-right" evidence="12">
        <dbReference type="Rhea" id="RHEA:23285"/>
    </physiologicalReaction>
</comment>
<keyword evidence="7" id="KW-0460">Magnesium</keyword>
<dbReference type="GO" id="GO:0050992">
    <property type="term" value="P:dimethylallyl diphosphate biosynthetic process"/>
    <property type="evidence" value="ECO:0007669"/>
    <property type="project" value="UniProtKB-UniPathway"/>
</dbReference>
<evidence type="ECO:0000256" key="11">
    <source>
        <dbReference type="ARBA" id="ARBA00023235"/>
    </source>
</evidence>
<evidence type="ECO:0000313" key="18">
    <source>
        <dbReference type="Proteomes" id="UP000449547"/>
    </source>
</evidence>
<evidence type="ECO:0000256" key="5">
    <source>
        <dbReference type="ARBA" id="ARBA00022516"/>
    </source>
</evidence>
<evidence type="ECO:0000256" key="2">
    <source>
        <dbReference type="ARBA" id="ARBA00004826"/>
    </source>
</evidence>
<dbReference type="EMBL" id="SWFT01000158">
    <property type="protein sequence ID" value="KAA8897273.1"/>
    <property type="molecule type" value="Genomic_DNA"/>
</dbReference>
<comment type="pathway">
    <text evidence="2">Isoprenoid biosynthesis; dimethylallyl diphosphate biosynthesis; dimethylallyl diphosphate from isopentenyl diphosphate: step 1/1.</text>
</comment>
<dbReference type="InterPro" id="IPR011876">
    <property type="entry name" value="IsopentenylPP_isomerase_typ1"/>
</dbReference>
<dbReference type="PROSITE" id="PS51462">
    <property type="entry name" value="NUDIX"/>
    <property type="match status" value="1"/>
</dbReference>
<evidence type="ECO:0000256" key="9">
    <source>
        <dbReference type="ARBA" id="ARBA00023098"/>
    </source>
</evidence>
<evidence type="ECO:0000256" key="6">
    <source>
        <dbReference type="ARBA" id="ARBA00022723"/>
    </source>
</evidence>
<evidence type="ECO:0000256" key="10">
    <source>
        <dbReference type="ARBA" id="ARBA00023229"/>
    </source>
</evidence>